<gene>
    <name evidence="2" type="ORF">VU01_10267</name>
</gene>
<feature type="signal peptide" evidence="1">
    <location>
        <begin position="1"/>
        <end position="18"/>
    </location>
</feature>
<keyword evidence="3" id="KW-1185">Reference proteome</keyword>
<evidence type="ECO:0000313" key="2">
    <source>
        <dbReference type="EMBL" id="RWX52241.1"/>
    </source>
</evidence>
<proteinExistence type="predicted"/>
<evidence type="ECO:0000256" key="1">
    <source>
        <dbReference type="SAM" id="SignalP"/>
    </source>
</evidence>
<keyword evidence="1" id="KW-0732">Signal</keyword>
<dbReference type="Proteomes" id="UP000288892">
    <property type="component" value="Unassembled WGS sequence"/>
</dbReference>
<feature type="chain" id="PRO_5019061182" description="Lipoprotein" evidence="1">
    <location>
        <begin position="19"/>
        <end position="186"/>
    </location>
</feature>
<organism evidence="2 3">
    <name type="scientific">Candidatus Electrothrix marina</name>
    <dbReference type="NCBI Taxonomy" id="1859130"/>
    <lineage>
        <taxon>Bacteria</taxon>
        <taxon>Pseudomonadati</taxon>
        <taxon>Thermodesulfobacteriota</taxon>
        <taxon>Desulfobulbia</taxon>
        <taxon>Desulfobulbales</taxon>
        <taxon>Desulfobulbaceae</taxon>
        <taxon>Candidatus Electrothrix</taxon>
    </lineage>
</organism>
<dbReference type="AlphaFoldDB" id="A0A444JGK3"/>
<comment type="caution">
    <text evidence="2">The sequence shown here is derived from an EMBL/GenBank/DDBJ whole genome shotgun (WGS) entry which is preliminary data.</text>
</comment>
<accession>A0A444JGK3</accession>
<evidence type="ECO:0000313" key="3">
    <source>
        <dbReference type="Proteomes" id="UP000288892"/>
    </source>
</evidence>
<reference evidence="2 3" key="1">
    <citation type="submission" date="2017-01" db="EMBL/GenBank/DDBJ databases">
        <title>The cable genome- insights into the physiology and evolution of filamentous bacteria capable of sulfide oxidation via long distance electron transfer.</title>
        <authorList>
            <person name="Schreiber L."/>
            <person name="Bjerg J.T."/>
            <person name="Boggild A."/>
            <person name="Van De Vossenberg J."/>
            <person name="Meysman F."/>
            <person name="Nielsen L.P."/>
            <person name="Schramm A."/>
            <person name="Kjeldsen K.U."/>
        </authorList>
    </citation>
    <scope>NUCLEOTIDE SEQUENCE [LARGE SCALE GENOMIC DNA]</scope>
    <source>
        <strain evidence="2">A5</strain>
    </source>
</reference>
<evidence type="ECO:0008006" key="4">
    <source>
        <dbReference type="Google" id="ProtNLM"/>
    </source>
</evidence>
<name>A0A444JGK3_9BACT</name>
<dbReference type="EMBL" id="MTKS01000026">
    <property type="protein sequence ID" value="RWX52241.1"/>
    <property type="molecule type" value="Genomic_DNA"/>
</dbReference>
<protein>
    <recommendedName>
        <fullName evidence="4">Lipoprotein</fullName>
    </recommendedName>
</protein>
<sequence>MKKFFLFILSAFFLTACAVVTSESIIGGAAVQLSPEVWNGMWRNEDTALHIKVVDAENGLVKIVWFENKDKDLKPESITVQITKGEKWEYLTLLDGSLYKDLEKYCWGRIEKEGKRILFWLPDPERFELAVQSNILKGNVIKIKKENYPGTHVQLNGSVQEIIKQVESGGGDYFLWDNPLTFIKTD</sequence>
<dbReference type="PROSITE" id="PS51257">
    <property type="entry name" value="PROKAR_LIPOPROTEIN"/>
    <property type="match status" value="1"/>
</dbReference>